<evidence type="ECO:0000313" key="2">
    <source>
        <dbReference type="WBParaSite" id="nRc.2.0.1.t18824-RA"/>
    </source>
</evidence>
<dbReference type="Proteomes" id="UP000887565">
    <property type="component" value="Unplaced"/>
</dbReference>
<proteinExistence type="predicted"/>
<evidence type="ECO:0000313" key="1">
    <source>
        <dbReference type="Proteomes" id="UP000887565"/>
    </source>
</evidence>
<dbReference type="AlphaFoldDB" id="A0A915IXK0"/>
<accession>A0A915IXK0</accession>
<name>A0A915IXK0_ROMCU</name>
<sequence length="68" mass="7699">MQNGVKLKVSINIHQPKENPWSVNSLSVAFQFPYNKVNRRKISCVVNPIKPFPTFPVLELSCIKSTDA</sequence>
<protein>
    <submittedName>
        <fullName evidence="2">Ovule protein</fullName>
    </submittedName>
</protein>
<dbReference type="WBParaSite" id="nRc.2.0.1.t18824-RA">
    <property type="protein sequence ID" value="nRc.2.0.1.t18824-RA"/>
    <property type="gene ID" value="nRc.2.0.1.g18824"/>
</dbReference>
<keyword evidence="1" id="KW-1185">Reference proteome</keyword>
<organism evidence="1 2">
    <name type="scientific">Romanomermis culicivorax</name>
    <name type="common">Nematode worm</name>
    <dbReference type="NCBI Taxonomy" id="13658"/>
    <lineage>
        <taxon>Eukaryota</taxon>
        <taxon>Metazoa</taxon>
        <taxon>Ecdysozoa</taxon>
        <taxon>Nematoda</taxon>
        <taxon>Enoplea</taxon>
        <taxon>Dorylaimia</taxon>
        <taxon>Mermithida</taxon>
        <taxon>Mermithoidea</taxon>
        <taxon>Mermithidae</taxon>
        <taxon>Romanomermis</taxon>
    </lineage>
</organism>
<reference evidence="2" key="1">
    <citation type="submission" date="2022-11" db="UniProtKB">
        <authorList>
            <consortium name="WormBaseParasite"/>
        </authorList>
    </citation>
    <scope>IDENTIFICATION</scope>
</reference>